<dbReference type="OrthoDB" id="11410at2157"/>
<reference evidence="3 4" key="1">
    <citation type="journal article" date="2012" name="J. Bacteriol.">
        <title>Draft Genome Sequence of the Extremely Halophilic Archaeon Halogranum salarium B-1T.</title>
        <authorList>
            <person name="Kim K.K."/>
            <person name="Lee K.C."/>
            <person name="Lee J.S."/>
        </authorList>
    </citation>
    <scope>NUCLEOTIDE SEQUENCE [LARGE SCALE GENOMIC DNA]</scope>
    <source>
        <strain evidence="3 4">B-1</strain>
    </source>
</reference>
<feature type="domain" description="Methanogenesis regulatory protein FilR1 middle" evidence="1">
    <location>
        <begin position="119"/>
        <end position="246"/>
    </location>
</feature>
<dbReference type="AlphaFoldDB" id="J3JE66"/>
<dbReference type="Proteomes" id="UP000007813">
    <property type="component" value="Unassembled WGS sequence"/>
</dbReference>
<evidence type="ECO:0000313" key="3">
    <source>
        <dbReference type="EMBL" id="EJN58094.1"/>
    </source>
</evidence>
<proteinExistence type="predicted"/>
<comment type="caution">
    <text evidence="3">The sequence shown here is derived from an EMBL/GenBank/DDBJ whole genome shotgun (WGS) entry which is preliminary data.</text>
</comment>
<evidence type="ECO:0000313" key="4">
    <source>
        <dbReference type="Proteomes" id="UP000007813"/>
    </source>
</evidence>
<dbReference type="RefSeq" id="WP_009376926.1">
    <property type="nucleotide sequence ID" value="NZ_ALJD01000009.1"/>
</dbReference>
<dbReference type="SUPFAM" id="SSF46785">
    <property type="entry name" value="Winged helix' DNA-binding domain"/>
    <property type="match status" value="1"/>
</dbReference>
<gene>
    <name evidence="3" type="ORF">HSB1_35110</name>
</gene>
<dbReference type="Gene3D" id="1.10.10.10">
    <property type="entry name" value="Winged helix-like DNA-binding domain superfamily/Winged helix DNA-binding domain"/>
    <property type="match status" value="1"/>
</dbReference>
<name>J3JE66_9EURY</name>
<sequence length="257" mass="29173">MTETKELLRLLFRREDVVSQIRDGPIDIRSLTEAVDVSRPTVHRSLKSLQQHDVIEETSEGYLLTSYGELVFERYRTTIEEFDDVRENRSLLLALEGTTAVSEALLDGARYIRALPFAPEQPIGEIESVVRDATVVRAFSPVVVGRYVSLFHEQLTTSTLDVEALTMPVVYEYLRSNWTDKLDESIDAGMTFRLTDEPLPFGLIIAEEPVETVCVIVYDDTTLRGVIRNDSPAAVAWARELYDSYYQTTRRPESSGE</sequence>
<evidence type="ECO:0000259" key="2">
    <source>
        <dbReference type="Pfam" id="PF25213"/>
    </source>
</evidence>
<feature type="domain" description="HVO-A0261-like N-terminal" evidence="2">
    <location>
        <begin position="10"/>
        <end position="83"/>
    </location>
</feature>
<dbReference type="InterPro" id="IPR036388">
    <property type="entry name" value="WH-like_DNA-bd_sf"/>
</dbReference>
<dbReference type="eggNOG" id="arCOG02809">
    <property type="taxonomic scope" value="Archaea"/>
</dbReference>
<dbReference type="Pfam" id="PF25213">
    <property type="entry name" value="HVO_A0261_N"/>
    <property type="match status" value="1"/>
</dbReference>
<organism evidence="3 4">
    <name type="scientific">Halogranum salarium B-1</name>
    <dbReference type="NCBI Taxonomy" id="1210908"/>
    <lineage>
        <taxon>Archaea</taxon>
        <taxon>Methanobacteriati</taxon>
        <taxon>Methanobacteriota</taxon>
        <taxon>Stenosarchaea group</taxon>
        <taxon>Halobacteria</taxon>
        <taxon>Halobacteriales</taxon>
        <taxon>Haloferacaceae</taxon>
    </lineage>
</organism>
<dbReference type="EMBL" id="ALJD01000009">
    <property type="protein sequence ID" value="EJN58094.1"/>
    <property type="molecule type" value="Genomic_DNA"/>
</dbReference>
<accession>J3JE66</accession>
<dbReference type="InterPro" id="IPR036390">
    <property type="entry name" value="WH_DNA-bd_sf"/>
</dbReference>
<protein>
    <submittedName>
        <fullName evidence="3">Uncharacterized protein</fullName>
    </submittedName>
</protein>
<dbReference type="InterPro" id="IPR013561">
    <property type="entry name" value="FilR1_middle_dom"/>
</dbReference>
<dbReference type="Pfam" id="PF08350">
    <property type="entry name" value="FilR1_middle"/>
    <property type="match status" value="1"/>
</dbReference>
<evidence type="ECO:0000259" key="1">
    <source>
        <dbReference type="Pfam" id="PF08350"/>
    </source>
</evidence>
<dbReference type="InterPro" id="IPR057527">
    <property type="entry name" value="HVO_A0261-like_N"/>
</dbReference>